<keyword evidence="2" id="KW-1185">Reference proteome</keyword>
<organism evidence="1 2">
    <name type="scientific">Punica granatum</name>
    <name type="common">Pomegranate</name>
    <dbReference type="NCBI Taxonomy" id="22663"/>
    <lineage>
        <taxon>Eukaryota</taxon>
        <taxon>Viridiplantae</taxon>
        <taxon>Streptophyta</taxon>
        <taxon>Embryophyta</taxon>
        <taxon>Tracheophyta</taxon>
        <taxon>Spermatophyta</taxon>
        <taxon>Magnoliopsida</taxon>
        <taxon>eudicotyledons</taxon>
        <taxon>Gunneridae</taxon>
        <taxon>Pentapetalae</taxon>
        <taxon>rosids</taxon>
        <taxon>malvids</taxon>
        <taxon>Myrtales</taxon>
        <taxon>Lythraceae</taxon>
        <taxon>Punica</taxon>
    </lineage>
</organism>
<gene>
    <name evidence="1" type="ORF">CRG98_001827</name>
</gene>
<comment type="caution">
    <text evidence="1">The sequence shown here is derived from an EMBL/GenBank/DDBJ whole genome shotgun (WGS) entry which is preliminary data.</text>
</comment>
<protein>
    <submittedName>
        <fullName evidence="1">Uncharacterized protein</fullName>
    </submittedName>
</protein>
<dbReference type="Proteomes" id="UP000233551">
    <property type="component" value="Unassembled WGS sequence"/>
</dbReference>
<evidence type="ECO:0000313" key="1">
    <source>
        <dbReference type="EMBL" id="PKI77779.1"/>
    </source>
</evidence>
<proteinExistence type="predicted"/>
<sequence>MRSQVKVLNTAIRAVDSAHDTLMKYVAPDDNITTMIEKLNHFRDQLQLKKNTKLNNLDFVESARDALMKYVASDDDITAMIERLNQIQDQLQLKWNTTYNDLDWALNIINRETYIYHNNK</sequence>
<dbReference type="AlphaFoldDB" id="A0A2I0LAS0"/>
<name>A0A2I0LAS0_PUNGR</name>
<reference evidence="1 2" key="1">
    <citation type="submission" date="2017-11" db="EMBL/GenBank/DDBJ databases">
        <title>De-novo sequencing of pomegranate (Punica granatum L.) genome.</title>
        <authorList>
            <person name="Akparov Z."/>
            <person name="Amiraslanov A."/>
            <person name="Hajiyeva S."/>
            <person name="Abbasov M."/>
            <person name="Kaur K."/>
            <person name="Hamwieh A."/>
            <person name="Solovyev V."/>
            <person name="Salamov A."/>
            <person name="Braich B."/>
            <person name="Kosarev P."/>
            <person name="Mahmoud A."/>
            <person name="Hajiyev E."/>
            <person name="Babayeva S."/>
            <person name="Izzatullayeva V."/>
            <person name="Mammadov A."/>
            <person name="Mammadov A."/>
            <person name="Sharifova S."/>
            <person name="Ojaghi J."/>
            <person name="Eynullazada K."/>
            <person name="Bayramov B."/>
            <person name="Abdulazimova A."/>
            <person name="Shahmuradov I."/>
        </authorList>
    </citation>
    <scope>NUCLEOTIDE SEQUENCE [LARGE SCALE GENOMIC DNA]</scope>
    <source>
        <strain evidence="2">cv. AG2017</strain>
        <tissue evidence="1">Leaf</tissue>
    </source>
</reference>
<evidence type="ECO:0000313" key="2">
    <source>
        <dbReference type="Proteomes" id="UP000233551"/>
    </source>
</evidence>
<dbReference type="EMBL" id="PGOL01000075">
    <property type="protein sequence ID" value="PKI77779.1"/>
    <property type="molecule type" value="Genomic_DNA"/>
</dbReference>
<accession>A0A2I0LAS0</accession>